<name>A0A0B6Y1W1_9EUPU</name>
<organism evidence="1">
    <name type="scientific">Arion vulgaris</name>
    <dbReference type="NCBI Taxonomy" id="1028688"/>
    <lineage>
        <taxon>Eukaryota</taxon>
        <taxon>Metazoa</taxon>
        <taxon>Spiralia</taxon>
        <taxon>Lophotrochozoa</taxon>
        <taxon>Mollusca</taxon>
        <taxon>Gastropoda</taxon>
        <taxon>Heterobranchia</taxon>
        <taxon>Euthyneura</taxon>
        <taxon>Panpulmonata</taxon>
        <taxon>Eupulmonata</taxon>
        <taxon>Stylommatophora</taxon>
        <taxon>Helicina</taxon>
        <taxon>Arionoidea</taxon>
        <taxon>Arionidae</taxon>
        <taxon>Arion</taxon>
    </lineage>
</organism>
<gene>
    <name evidence="1" type="primary">ORF9870</name>
</gene>
<accession>A0A0B6Y1W1</accession>
<evidence type="ECO:0000313" key="1">
    <source>
        <dbReference type="EMBL" id="CEK50108.1"/>
    </source>
</evidence>
<dbReference type="EMBL" id="HACG01003243">
    <property type="protein sequence ID" value="CEK50108.1"/>
    <property type="molecule type" value="Transcribed_RNA"/>
</dbReference>
<protein>
    <submittedName>
        <fullName evidence="1">Uncharacterized protein</fullName>
    </submittedName>
</protein>
<sequence>DNISNLELHTAAGQLDIVKPQPPASAGALSTLSNLSANTSYSRQQSEPVTQDDFGYVTNGLREKHLAFQQPHPPR</sequence>
<proteinExistence type="predicted"/>
<feature type="non-terminal residue" evidence="1">
    <location>
        <position position="75"/>
    </location>
</feature>
<dbReference type="AlphaFoldDB" id="A0A0B6Y1W1"/>
<feature type="non-terminal residue" evidence="1">
    <location>
        <position position="1"/>
    </location>
</feature>
<reference evidence="1" key="1">
    <citation type="submission" date="2014-12" db="EMBL/GenBank/DDBJ databases">
        <title>Insight into the proteome of Arion vulgaris.</title>
        <authorList>
            <person name="Aradska J."/>
            <person name="Bulat T."/>
            <person name="Smidak R."/>
            <person name="Sarate P."/>
            <person name="Gangsoo J."/>
            <person name="Sialana F."/>
            <person name="Bilban M."/>
            <person name="Lubec G."/>
        </authorList>
    </citation>
    <scope>NUCLEOTIDE SEQUENCE</scope>
    <source>
        <tissue evidence="1">Skin</tissue>
    </source>
</reference>